<dbReference type="InterPro" id="IPR056909">
    <property type="entry name" value="SU10_portal"/>
</dbReference>
<evidence type="ECO:0000313" key="1">
    <source>
        <dbReference type="EMBL" id="MFD1126625.1"/>
    </source>
</evidence>
<name>A0ABW3PNB1_9BACL</name>
<evidence type="ECO:0008006" key="3">
    <source>
        <dbReference type="Google" id="ProtNLM"/>
    </source>
</evidence>
<comment type="caution">
    <text evidence="1">The sequence shown here is derived from an EMBL/GenBank/DDBJ whole genome shotgun (WGS) entry which is preliminary data.</text>
</comment>
<proteinExistence type="predicted"/>
<dbReference type="Proteomes" id="UP001597169">
    <property type="component" value="Unassembled WGS sequence"/>
</dbReference>
<organism evidence="1 2">
    <name type="scientific">Paenibacillus provencensis</name>
    <dbReference type="NCBI Taxonomy" id="441151"/>
    <lineage>
        <taxon>Bacteria</taxon>
        <taxon>Bacillati</taxon>
        <taxon>Bacillota</taxon>
        <taxon>Bacilli</taxon>
        <taxon>Bacillales</taxon>
        <taxon>Paenibacillaceae</taxon>
        <taxon>Paenibacillus</taxon>
    </lineage>
</organism>
<evidence type="ECO:0000313" key="2">
    <source>
        <dbReference type="Proteomes" id="UP001597169"/>
    </source>
</evidence>
<sequence>MARNEVEIVDNIDQRHNKNPSELEQTEKETKEAMRVQQLFNGAWTAKQNLQLHSKWRKFDDYYHGRQVVQQSPDDPASNTPIIKPIIDGQIADLVDKPQAVEAKGVELSDELYAIQTQHMMDYILENNKFKQKLELAEHDRLELGTSVYKVYFDEDALGGRGLPTYDVVNPANFFPDPKVTSYHLLQDAEFIIHATWKSLSWLRNTFDRGKYLQRQLNVLYDPKIYEGDHADESEYSVSQRALLLECYMKDDEGKLYCLTVSQNIILQDSRKEKGKIQRRNMYPFVVIPCYPQRGMIWGQGDVELLVNTQDIINDLDDQIRINARLMGNPQIAYGMNAGRGFDPRKWSSAAGLRVPMRDVNAFRVIEARQVSPDVVIRREKAFQEADIVSGRPDVTRGQQPSGVTAFRAIAALQQAGQTGVIHKKEMLKEGFKEVLQLLYDEMLENWDNEMWVRIEGRMPDYKFYDPRELKNIPQLIPNEMTGAVEVEPEHKVLTDDKGKELTRTAEFDLNLTIGDGLPSNKAFMFDMIADLSNRVIEGKPLIFWREMREYLREEMGMPLKDEEEMAQEQQPMQGMQTGGMPPMPQGMPMGPPQGMPQLPPQLPPELLAQLAQQAPPQLPPNVIPMQGGLPING</sequence>
<keyword evidence="2" id="KW-1185">Reference proteome</keyword>
<dbReference type="EMBL" id="JBHTKX010000001">
    <property type="protein sequence ID" value="MFD1126625.1"/>
    <property type="molecule type" value="Genomic_DNA"/>
</dbReference>
<protein>
    <recommendedName>
        <fullName evidence="3">Portal protein</fullName>
    </recommendedName>
</protein>
<dbReference type="Pfam" id="PF23899">
    <property type="entry name" value="SU10_portal"/>
    <property type="match status" value="1"/>
</dbReference>
<reference evidence="2" key="1">
    <citation type="journal article" date="2019" name="Int. J. Syst. Evol. Microbiol.">
        <title>The Global Catalogue of Microorganisms (GCM) 10K type strain sequencing project: providing services to taxonomists for standard genome sequencing and annotation.</title>
        <authorList>
            <consortium name="The Broad Institute Genomics Platform"/>
            <consortium name="The Broad Institute Genome Sequencing Center for Infectious Disease"/>
            <person name="Wu L."/>
            <person name="Ma J."/>
        </authorList>
    </citation>
    <scope>NUCLEOTIDE SEQUENCE [LARGE SCALE GENOMIC DNA]</scope>
    <source>
        <strain evidence="2">CCUG 53519</strain>
    </source>
</reference>
<gene>
    <name evidence="1" type="ORF">ACFQ3J_00355</name>
</gene>
<dbReference type="RefSeq" id="WP_251584927.1">
    <property type="nucleotide sequence ID" value="NZ_JBHTKX010000001.1"/>
</dbReference>
<accession>A0ABW3PNB1</accession>